<dbReference type="EMBL" id="KQ965287">
    <property type="protein sequence ID" value="KXN64671.1"/>
    <property type="molecule type" value="Genomic_DNA"/>
</dbReference>
<dbReference type="Proteomes" id="UP000070444">
    <property type="component" value="Unassembled WGS sequence"/>
</dbReference>
<feature type="non-terminal residue" evidence="2">
    <location>
        <position position="1"/>
    </location>
</feature>
<accession>A0A137NPL6</accession>
<evidence type="ECO:0000313" key="2">
    <source>
        <dbReference type="EMBL" id="KXN64671.1"/>
    </source>
</evidence>
<dbReference type="Gene3D" id="3.30.450.60">
    <property type="match status" value="1"/>
</dbReference>
<reference evidence="2 3" key="1">
    <citation type="journal article" date="2015" name="Genome Biol. Evol.">
        <title>Phylogenomic analyses indicate that early fungi evolved digesting cell walls of algal ancestors of land plants.</title>
        <authorList>
            <person name="Chang Y."/>
            <person name="Wang S."/>
            <person name="Sekimoto S."/>
            <person name="Aerts A.L."/>
            <person name="Choi C."/>
            <person name="Clum A."/>
            <person name="LaButti K.M."/>
            <person name="Lindquist E.A."/>
            <person name="Yee Ngan C."/>
            <person name="Ohm R.A."/>
            <person name="Salamov A.A."/>
            <person name="Grigoriev I.V."/>
            <person name="Spatafora J.W."/>
            <person name="Berbee M.L."/>
        </authorList>
    </citation>
    <scope>NUCLEOTIDE SEQUENCE [LARGE SCALE GENOMIC DNA]</scope>
    <source>
        <strain evidence="2 3">NRRL 28638</strain>
    </source>
</reference>
<name>A0A137NPL6_CONC2</name>
<dbReference type="OrthoDB" id="371463at2759"/>
<evidence type="ECO:0000259" key="1">
    <source>
        <dbReference type="Pfam" id="PF01217"/>
    </source>
</evidence>
<feature type="domain" description="AP complex mu/sigma subunit" evidence="1">
    <location>
        <begin position="2"/>
        <end position="32"/>
    </location>
</feature>
<sequence length="62" mass="7280">AYYILDELIICGELQESSKKSVLRVISQQDTIEEGEKVEKLWPDLKNEFIGQLQNLNLDWKK</sequence>
<proteinExistence type="predicted"/>
<evidence type="ECO:0000313" key="3">
    <source>
        <dbReference type="Proteomes" id="UP000070444"/>
    </source>
</evidence>
<dbReference type="Pfam" id="PF01217">
    <property type="entry name" value="Clat_adaptor_s"/>
    <property type="match status" value="1"/>
</dbReference>
<gene>
    <name evidence="2" type="ORF">CONCODRAFT_14136</name>
</gene>
<keyword evidence="3" id="KW-1185">Reference proteome</keyword>
<dbReference type="STRING" id="796925.A0A137NPL6"/>
<organism evidence="2 3">
    <name type="scientific">Conidiobolus coronatus (strain ATCC 28846 / CBS 209.66 / NRRL 28638)</name>
    <name type="common">Delacroixia coronata</name>
    <dbReference type="NCBI Taxonomy" id="796925"/>
    <lineage>
        <taxon>Eukaryota</taxon>
        <taxon>Fungi</taxon>
        <taxon>Fungi incertae sedis</taxon>
        <taxon>Zoopagomycota</taxon>
        <taxon>Entomophthoromycotina</taxon>
        <taxon>Entomophthoromycetes</taxon>
        <taxon>Entomophthorales</taxon>
        <taxon>Ancylistaceae</taxon>
        <taxon>Conidiobolus</taxon>
    </lineage>
</organism>
<protein>
    <recommendedName>
        <fullName evidence="1">AP complex mu/sigma subunit domain-containing protein</fullName>
    </recommendedName>
</protein>
<dbReference type="InterPro" id="IPR022775">
    <property type="entry name" value="AP_mu_sigma_su"/>
</dbReference>
<dbReference type="AlphaFoldDB" id="A0A137NPL6"/>